<dbReference type="InterPro" id="IPR005531">
    <property type="entry name" value="Asp23"/>
</dbReference>
<dbReference type="AlphaFoldDB" id="A0A7W7STP9"/>
<accession>A0A7W7STP9</accession>
<comment type="similarity">
    <text evidence="1">Belongs to the asp23 family.</text>
</comment>
<evidence type="ECO:0000256" key="2">
    <source>
        <dbReference type="SAM" id="MobiDB-lite"/>
    </source>
</evidence>
<organism evidence="3 4">
    <name type="scientific">Micromonospora polyrhachis</name>
    <dbReference type="NCBI Taxonomy" id="1282883"/>
    <lineage>
        <taxon>Bacteria</taxon>
        <taxon>Bacillati</taxon>
        <taxon>Actinomycetota</taxon>
        <taxon>Actinomycetes</taxon>
        <taxon>Micromonosporales</taxon>
        <taxon>Micromonosporaceae</taxon>
        <taxon>Micromonospora</taxon>
    </lineage>
</organism>
<evidence type="ECO:0000313" key="3">
    <source>
        <dbReference type="EMBL" id="MBB4960386.1"/>
    </source>
</evidence>
<protein>
    <submittedName>
        <fullName evidence="3">Putative alkaline shock family protein YloU</fullName>
    </submittedName>
</protein>
<name>A0A7W7STP9_9ACTN</name>
<feature type="compositionally biased region" description="Low complexity" evidence="2">
    <location>
        <begin position="8"/>
        <end position="34"/>
    </location>
</feature>
<feature type="region of interest" description="Disordered" evidence="2">
    <location>
        <begin position="1"/>
        <end position="36"/>
    </location>
</feature>
<gene>
    <name evidence="3" type="ORF">FHR38_004119</name>
</gene>
<reference evidence="3 4" key="1">
    <citation type="submission" date="2020-08" db="EMBL/GenBank/DDBJ databases">
        <title>Sequencing the genomes of 1000 actinobacteria strains.</title>
        <authorList>
            <person name="Klenk H.-P."/>
        </authorList>
    </citation>
    <scope>NUCLEOTIDE SEQUENCE [LARGE SCALE GENOMIC DNA]</scope>
    <source>
        <strain evidence="3 4">DSM 45886</strain>
    </source>
</reference>
<dbReference type="Proteomes" id="UP000578819">
    <property type="component" value="Unassembled WGS sequence"/>
</dbReference>
<evidence type="ECO:0000256" key="1">
    <source>
        <dbReference type="ARBA" id="ARBA00005721"/>
    </source>
</evidence>
<dbReference type="PANTHER" id="PTHR34297">
    <property type="entry name" value="HYPOTHETICAL CYTOSOLIC PROTEIN-RELATED"/>
    <property type="match status" value="1"/>
</dbReference>
<dbReference type="EMBL" id="JACHJW010000001">
    <property type="protein sequence ID" value="MBB4960386.1"/>
    <property type="molecule type" value="Genomic_DNA"/>
</dbReference>
<dbReference type="RefSeq" id="WP_184536167.1">
    <property type="nucleotide sequence ID" value="NZ_JACHJW010000001.1"/>
</dbReference>
<sequence>MTEVVDNGPAAEDAPAAPAAVPTAAPSGAAVPGGATQGATAVSEEVVEKIAGSAARKVPGVADLGGDVARFFNSVLDRVGLERVGDARRGVSAEVDGTSAVINVVLVIAEGHVVAEVTEAVRAAVVAAVQGYGLTVSAVNVKVDDIELGTAPAAGA</sequence>
<proteinExistence type="inferred from homology"/>
<dbReference type="PANTHER" id="PTHR34297:SF3">
    <property type="entry name" value="ALKALINE SHOCK PROTEIN 23"/>
    <property type="match status" value="1"/>
</dbReference>
<dbReference type="Pfam" id="PF03780">
    <property type="entry name" value="Asp23"/>
    <property type="match status" value="1"/>
</dbReference>
<keyword evidence="4" id="KW-1185">Reference proteome</keyword>
<comment type="caution">
    <text evidence="3">The sequence shown here is derived from an EMBL/GenBank/DDBJ whole genome shotgun (WGS) entry which is preliminary data.</text>
</comment>
<evidence type="ECO:0000313" key="4">
    <source>
        <dbReference type="Proteomes" id="UP000578819"/>
    </source>
</evidence>